<reference evidence="2" key="1">
    <citation type="submission" date="2022-07" db="EMBL/GenBank/DDBJ databases">
        <authorList>
            <person name="Criscuolo A."/>
        </authorList>
    </citation>
    <scope>NUCLEOTIDE SEQUENCE</scope>
    <source>
        <strain evidence="2">CIP111854</strain>
    </source>
</reference>
<evidence type="ECO:0000313" key="3">
    <source>
        <dbReference type="Proteomes" id="UP001152467"/>
    </source>
</evidence>
<comment type="caution">
    <text evidence="2">The sequence shown here is derived from an EMBL/GenBank/DDBJ whole genome shotgun (WGS) entry which is preliminary data.</text>
</comment>
<protein>
    <recommendedName>
        <fullName evidence="4">Lipoprotein</fullName>
    </recommendedName>
</protein>
<evidence type="ECO:0000313" key="2">
    <source>
        <dbReference type="EMBL" id="CAH9058633.1"/>
    </source>
</evidence>
<accession>A0A9W4VZR6</accession>
<dbReference type="RefSeq" id="WP_261626426.1">
    <property type="nucleotide sequence ID" value="NZ_CAMAPC010000007.1"/>
</dbReference>
<dbReference type="PROSITE" id="PS51257">
    <property type="entry name" value="PROKAR_LIPOPROTEIN"/>
    <property type="match status" value="1"/>
</dbReference>
<proteinExistence type="predicted"/>
<feature type="region of interest" description="Disordered" evidence="1">
    <location>
        <begin position="22"/>
        <end position="53"/>
    </location>
</feature>
<keyword evidence="3" id="KW-1185">Reference proteome</keyword>
<evidence type="ECO:0008006" key="4">
    <source>
        <dbReference type="Google" id="ProtNLM"/>
    </source>
</evidence>
<sequence>MKSLTISIIMLSTLSACGGGSEQGQSQVQNTQISNEATAPSSAAQDDNNSENHSSISLANLSIAPNFNLETNVQVNIQVASNLVMQRAYINVCKATAQEISYSDCYYQGPLTQDGLNTMIELPYQNIELTAAIWVYDPLTSPQIYQWQFDTNTASQVFTIK</sequence>
<name>A0A9W4VZR6_9GAMM</name>
<dbReference type="Proteomes" id="UP001152467">
    <property type="component" value="Unassembled WGS sequence"/>
</dbReference>
<dbReference type="AlphaFoldDB" id="A0A9W4VZR6"/>
<feature type="compositionally biased region" description="Polar residues" evidence="1">
    <location>
        <begin position="30"/>
        <end position="53"/>
    </location>
</feature>
<evidence type="ECO:0000256" key="1">
    <source>
        <dbReference type="SAM" id="MobiDB-lite"/>
    </source>
</evidence>
<gene>
    <name evidence="2" type="ORF">PSECIP111854_02242</name>
</gene>
<organism evidence="2 3">
    <name type="scientific">Pseudoalteromonas holothuriae</name>
    <dbReference type="NCBI Taxonomy" id="2963714"/>
    <lineage>
        <taxon>Bacteria</taxon>
        <taxon>Pseudomonadati</taxon>
        <taxon>Pseudomonadota</taxon>
        <taxon>Gammaproteobacteria</taxon>
        <taxon>Alteromonadales</taxon>
        <taxon>Pseudoalteromonadaceae</taxon>
        <taxon>Pseudoalteromonas</taxon>
    </lineage>
</organism>
<dbReference type="EMBL" id="CAMAPC010000007">
    <property type="protein sequence ID" value="CAH9058633.1"/>
    <property type="molecule type" value="Genomic_DNA"/>
</dbReference>